<feature type="compositionally biased region" description="Polar residues" evidence="1">
    <location>
        <begin position="660"/>
        <end position="669"/>
    </location>
</feature>
<name>A0A0D2BNW5_9EURO</name>
<dbReference type="Proteomes" id="UP000053328">
    <property type="component" value="Unassembled WGS sequence"/>
</dbReference>
<dbReference type="SMART" id="SM00974">
    <property type="entry name" value="T5orf172"/>
    <property type="match status" value="1"/>
</dbReference>
<feature type="domain" description="Bacteriophage T5 Orf172 DNA-binding" evidence="2">
    <location>
        <begin position="390"/>
        <end position="478"/>
    </location>
</feature>
<feature type="compositionally biased region" description="Polar residues" evidence="1">
    <location>
        <begin position="289"/>
        <end position="300"/>
    </location>
</feature>
<sequence>MAHSAYHPGVSFFINFYNLDPSSNDQCIFYTQKGTRCKWPCSDIGQAITLRGAIIAAASDGLPSLDLLEDYVLSNCCMTSKARHRRRIEDFDLLTPLALRWQDEIRTHAAGRFNHAPPVPPIPRQSTASYPVTGSTLYAQVTYPTSFGDSTTPSGPAVNPYSSPTPSVPALVSSIPIPATSTTPLPSTPNHLTTHYAPGGGTFYYQANAPMPYGVAPAPSAPVMSSQTYRYSSTIPSAPAPGNSVSIQPAYSTPFPSTPDHPTTNYAPTNTPLHYQANHPTSFGLEATPSVTGASLSPYQEGSPRSPITTKMASLDLGSRPQPRDVRSPEVNTSARSTSVGPTSVSQSPLSEFRIHITKPLRGHSVSRKLLDPLEKRDFETGSLYIFARDSSPGYVKIGWTADTVQKRLDRWSESCGYTPNLLFEVNCVPYAQRAETLTHHELINEWRWEKCCPRCQKPHIEWFETTRERAEQVLRNWADFMIKAEPYSSEGTLKNHWRKVMETMERNGEKVTGKALLDHYEASLVGEAPDAEDPVELEHTPKVDSGGMPKVRRQEPLPSSLQSSALPPNAISSQEKILTLSAGTEEATATPTSPGSDTNPTVVGASSQLEIDSLSRPAESLVTADQGNSQPNTHTSTDASTEANSPRPSFSGPPAVNISGLSAISTSPGRKAEQLSDPRAPLVMVILQDLLSLNIDELEEAAETLASIIQRRQNAEKEGQGESESKLLGYNGENRMKEGEEEEVVEELESHDEEEAGAGSNEEDADETLVEDQIQLFSEKEAAVKIADGLCKEFSPGEATEDPKALDPNFKKVLDSETPPAVGAVALA</sequence>
<dbReference type="PANTHER" id="PTHR28094:SF1">
    <property type="entry name" value="MEIOTICALLY UP-REGULATED GENE 113 PROTEIN"/>
    <property type="match status" value="1"/>
</dbReference>
<feature type="region of interest" description="Disordered" evidence="1">
    <location>
        <begin position="584"/>
        <end position="604"/>
    </location>
</feature>
<dbReference type="HOGENOM" id="CLU_014360_0_0_1"/>
<evidence type="ECO:0000259" key="2">
    <source>
        <dbReference type="SMART" id="SM00974"/>
    </source>
</evidence>
<feature type="region of interest" description="Disordered" evidence="1">
    <location>
        <begin position="620"/>
        <end position="676"/>
    </location>
</feature>
<dbReference type="AlphaFoldDB" id="A0A0D2BNW5"/>
<organism evidence="3 4">
    <name type="scientific">Exophiala spinifera</name>
    <dbReference type="NCBI Taxonomy" id="91928"/>
    <lineage>
        <taxon>Eukaryota</taxon>
        <taxon>Fungi</taxon>
        <taxon>Dikarya</taxon>
        <taxon>Ascomycota</taxon>
        <taxon>Pezizomycotina</taxon>
        <taxon>Eurotiomycetes</taxon>
        <taxon>Chaetothyriomycetidae</taxon>
        <taxon>Chaetothyriales</taxon>
        <taxon>Herpotrichiellaceae</taxon>
        <taxon>Exophiala</taxon>
    </lineage>
</organism>
<dbReference type="GeneID" id="27335079"/>
<dbReference type="STRING" id="91928.A0A0D2BNW5"/>
<accession>A0A0D2BNW5</accession>
<dbReference type="OrthoDB" id="3511049at2759"/>
<feature type="compositionally biased region" description="Basic and acidic residues" evidence="1">
    <location>
        <begin position="714"/>
        <end position="726"/>
    </location>
</feature>
<dbReference type="VEuPathDB" id="FungiDB:PV08_07996"/>
<dbReference type="InterPro" id="IPR018306">
    <property type="entry name" value="Phage_T5_Orf172_DNA-bd"/>
</dbReference>
<evidence type="ECO:0000256" key="1">
    <source>
        <dbReference type="SAM" id="MobiDB-lite"/>
    </source>
</evidence>
<dbReference type="EMBL" id="KN847497">
    <property type="protein sequence ID" value="KIW12809.1"/>
    <property type="molecule type" value="Genomic_DNA"/>
</dbReference>
<feature type="compositionally biased region" description="Low complexity" evidence="1">
    <location>
        <begin position="557"/>
        <end position="569"/>
    </location>
</feature>
<feature type="region of interest" description="Disordered" evidence="1">
    <location>
        <begin position="238"/>
        <end position="347"/>
    </location>
</feature>
<dbReference type="RefSeq" id="XP_016233025.1">
    <property type="nucleotide sequence ID" value="XM_016382322.1"/>
</dbReference>
<gene>
    <name evidence="3" type="ORF">PV08_07996</name>
</gene>
<dbReference type="PANTHER" id="PTHR28094">
    <property type="entry name" value="MEIOTICALLY UP-REGULATED GENE 113 PROTEIN"/>
    <property type="match status" value="1"/>
</dbReference>
<feature type="compositionally biased region" description="Acidic residues" evidence="1">
    <location>
        <begin position="740"/>
        <end position="771"/>
    </location>
</feature>
<evidence type="ECO:0000313" key="3">
    <source>
        <dbReference type="EMBL" id="KIW12809.1"/>
    </source>
</evidence>
<feature type="compositionally biased region" description="Polar residues" evidence="1">
    <location>
        <begin position="243"/>
        <end position="281"/>
    </location>
</feature>
<reference evidence="3 4" key="1">
    <citation type="submission" date="2015-01" db="EMBL/GenBank/DDBJ databases">
        <title>The Genome Sequence of Exophiala spinifera CBS89968.</title>
        <authorList>
            <consortium name="The Broad Institute Genomics Platform"/>
            <person name="Cuomo C."/>
            <person name="de Hoog S."/>
            <person name="Gorbushina A."/>
            <person name="Stielow B."/>
            <person name="Teixiera M."/>
            <person name="Abouelleil A."/>
            <person name="Chapman S.B."/>
            <person name="Priest M."/>
            <person name="Young S.K."/>
            <person name="Wortman J."/>
            <person name="Nusbaum C."/>
            <person name="Birren B."/>
        </authorList>
    </citation>
    <scope>NUCLEOTIDE SEQUENCE [LARGE SCALE GENOMIC DNA]</scope>
    <source>
        <strain evidence="3 4">CBS 89968</strain>
    </source>
</reference>
<dbReference type="Pfam" id="PF10544">
    <property type="entry name" value="T5orf172"/>
    <property type="match status" value="1"/>
</dbReference>
<feature type="region of interest" description="Disordered" evidence="1">
    <location>
        <begin position="714"/>
        <end position="771"/>
    </location>
</feature>
<dbReference type="InterPro" id="IPR053006">
    <property type="entry name" value="Meiosis_regulatory"/>
</dbReference>
<feature type="compositionally biased region" description="Polar residues" evidence="1">
    <location>
        <begin position="330"/>
        <end position="347"/>
    </location>
</feature>
<feature type="compositionally biased region" description="Polar residues" evidence="1">
    <location>
        <begin position="588"/>
        <end position="604"/>
    </location>
</feature>
<feature type="compositionally biased region" description="Polar residues" evidence="1">
    <location>
        <begin position="624"/>
        <end position="649"/>
    </location>
</feature>
<protein>
    <recommendedName>
        <fullName evidence="2">Bacteriophage T5 Orf172 DNA-binding domain-containing protein</fullName>
    </recommendedName>
</protein>
<feature type="region of interest" description="Disordered" evidence="1">
    <location>
        <begin position="527"/>
        <end position="570"/>
    </location>
</feature>
<proteinExistence type="predicted"/>
<evidence type="ECO:0000313" key="4">
    <source>
        <dbReference type="Proteomes" id="UP000053328"/>
    </source>
</evidence>
<keyword evidence="4" id="KW-1185">Reference proteome</keyword>